<name>A0A532V8C6_UNCT6</name>
<dbReference type="AlphaFoldDB" id="A0A532V8C6"/>
<evidence type="ECO:0000313" key="3">
    <source>
        <dbReference type="Proteomes" id="UP000317778"/>
    </source>
</evidence>
<gene>
    <name evidence="2" type="ORF">CEE36_04225</name>
</gene>
<proteinExistence type="predicted"/>
<sequence>MAEKRLHWPAWVWIVGSLFAAGGFIVVTIVKISHGIEGDTDVIWLDVFKAFGLRCFNILILIASAVTMLIKRKIGWIFALVTLAFTLVYRSVSWIWWLFRGEIEAETTGQLLFLLIVVVLTFGIPIAWLIYFIRARKRYCPSKSNPVISPYL</sequence>
<evidence type="ECO:0000313" key="2">
    <source>
        <dbReference type="EMBL" id="TKJ43247.1"/>
    </source>
</evidence>
<dbReference type="Proteomes" id="UP000317778">
    <property type="component" value="Unassembled WGS sequence"/>
</dbReference>
<feature type="transmembrane region" description="Helical" evidence="1">
    <location>
        <begin position="50"/>
        <end position="70"/>
    </location>
</feature>
<accession>A0A532V8C6</accession>
<reference evidence="2 3" key="1">
    <citation type="submission" date="2017-06" db="EMBL/GenBank/DDBJ databases">
        <title>Novel microbial phyla capable of carbon fixation and sulfur reduction in deep-sea sediments.</title>
        <authorList>
            <person name="Huang J."/>
            <person name="Baker B."/>
            <person name="Wang Y."/>
        </authorList>
    </citation>
    <scope>NUCLEOTIDE SEQUENCE [LARGE SCALE GENOMIC DNA]</scope>
    <source>
        <strain evidence="2">B3_TA06</strain>
    </source>
</reference>
<feature type="transmembrane region" description="Helical" evidence="1">
    <location>
        <begin position="77"/>
        <end position="99"/>
    </location>
</feature>
<feature type="transmembrane region" description="Helical" evidence="1">
    <location>
        <begin position="111"/>
        <end position="133"/>
    </location>
</feature>
<keyword evidence="1" id="KW-0812">Transmembrane</keyword>
<feature type="transmembrane region" description="Helical" evidence="1">
    <location>
        <begin position="12"/>
        <end position="30"/>
    </location>
</feature>
<dbReference type="EMBL" id="NJBO01000005">
    <property type="protein sequence ID" value="TKJ43247.1"/>
    <property type="molecule type" value="Genomic_DNA"/>
</dbReference>
<keyword evidence="1" id="KW-0472">Membrane</keyword>
<comment type="caution">
    <text evidence="2">The sequence shown here is derived from an EMBL/GenBank/DDBJ whole genome shotgun (WGS) entry which is preliminary data.</text>
</comment>
<keyword evidence="1" id="KW-1133">Transmembrane helix</keyword>
<evidence type="ECO:0000256" key="1">
    <source>
        <dbReference type="SAM" id="Phobius"/>
    </source>
</evidence>
<protein>
    <submittedName>
        <fullName evidence="2">Uncharacterized protein</fullName>
    </submittedName>
</protein>
<organism evidence="2 3">
    <name type="scientific">candidate division TA06 bacterium B3_TA06</name>
    <dbReference type="NCBI Taxonomy" id="2012487"/>
    <lineage>
        <taxon>Bacteria</taxon>
        <taxon>Bacteria division TA06</taxon>
    </lineage>
</organism>